<dbReference type="Proteomes" id="UP001596113">
    <property type="component" value="Unassembled WGS sequence"/>
</dbReference>
<organism evidence="2 3">
    <name type="scientific">Cohnella soli</name>
    <dbReference type="NCBI Taxonomy" id="425005"/>
    <lineage>
        <taxon>Bacteria</taxon>
        <taxon>Bacillati</taxon>
        <taxon>Bacillota</taxon>
        <taxon>Bacilli</taxon>
        <taxon>Bacillales</taxon>
        <taxon>Paenibacillaceae</taxon>
        <taxon>Cohnella</taxon>
    </lineage>
</organism>
<reference evidence="3" key="1">
    <citation type="journal article" date="2019" name="Int. J. Syst. Evol. Microbiol.">
        <title>The Global Catalogue of Microorganisms (GCM) 10K type strain sequencing project: providing services to taxonomists for standard genome sequencing and annotation.</title>
        <authorList>
            <consortium name="The Broad Institute Genomics Platform"/>
            <consortium name="The Broad Institute Genome Sequencing Center for Infectious Disease"/>
            <person name="Wu L."/>
            <person name="Ma J."/>
        </authorList>
    </citation>
    <scope>NUCLEOTIDE SEQUENCE [LARGE SCALE GENOMIC DNA]</scope>
    <source>
        <strain evidence="3">CGMCC 1.18575</strain>
    </source>
</reference>
<proteinExistence type="predicted"/>
<dbReference type="RefSeq" id="WP_378137940.1">
    <property type="nucleotide sequence ID" value="NZ_JBHSMI010000052.1"/>
</dbReference>
<keyword evidence="3" id="KW-1185">Reference proteome</keyword>
<protein>
    <recommendedName>
        <fullName evidence="4">AMP-dependent synthetase and ligase</fullName>
    </recommendedName>
</protein>
<evidence type="ECO:0000313" key="2">
    <source>
        <dbReference type="EMBL" id="MFC5406078.1"/>
    </source>
</evidence>
<name>A0ABW0HYR4_9BACL</name>
<dbReference type="EMBL" id="JBHSMI010000052">
    <property type="protein sequence ID" value="MFC5406078.1"/>
    <property type="molecule type" value="Genomic_DNA"/>
</dbReference>
<sequence length="134" mass="15544">MNFGSNNHSNQSLQQCEQIIQQLVNQTQQASQNYQQLLQQEQQNAQRLEELAHREQKAAQMIQTALQGHQTVIQQLQQVSNLCRQIEHSAQMQFNAGYNQSNQNFAPHSAYTQQQPNAFQNHNQNFNTGYRSMQ</sequence>
<feature type="coiled-coil region" evidence="1">
    <location>
        <begin position="13"/>
        <end position="58"/>
    </location>
</feature>
<evidence type="ECO:0000256" key="1">
    <source>
        <dbReference type="SAM" id="Coils"/>
    </source>
</evidence>
<gene>
    <name evidence="2" type="ORF">ACFPOF_25335</name>
</gene>
<keyword evidence="1" id="KW-0175">Coiled coil</keyword>
<comment type="caution">
    <text evidence="2">The sequence shown here is derived from an EMBL/GenBank/DDBJ whole genome shotgun (WGS) entry which is preliminary data.</text>
</comment>
<evidence type="ECO:0008006" key="4">
    <source>
        <dbReference type="Google" id="ProtNLM"/>
    </source>
</evidence>
<accession>A0ABW0HYR4</accession>
<evidence type="ECO:0000313" key="3">
    <source>
        <dbReference type="Proteomes" id="UP001596113"/>
    </source>
</evidence>